<protein>
    <recommendedName>
        <fullName evidence="2">Phasin domain-containing protein</fullName>
    </recommendedName>
</protein>
<reference evidence="1" key="1">
    <citation type="submission" date="2008-01" db="EMBL/GenBank/DDBJ databases">
        <title>Complete sequence of chromosome of Caulobacter sp. K31.</title>
        <authorList>
            <consortium name="US DOE Joint Genome Institute"/>
            <person name="Copeland A."/>
            <person name="Lucas S."/>
            <person name="Lapidus A."/>
            <person name="Barry K."/>
            <person name="Glavina del Rio T."/>
            <person name="Dalin E."/>
            <person name="Tice H."/>
            <person name="Pitluck S."/>
            <person name="Bruce D."/>
            <person name="Goodwin L."/>
            <person name="Thompson L.S."/>
            <person name="Brettin T."/>
            <person name="Detter J.C."/>
            <person name="Han C."/>
            <person name="Schmutz J."/>
            <person name="Larimer F."/>
            <person name="Land M."/>
            <person name="Hauser L."/>
            <person name="Kyrpides N."/>
            <person name="Kim E."/>
            <person name="Stephens C."/>
            <person name="Richardson P."/>
        </authorList>
    </citation>
    <scope>NUCLEOTIDE SEQUENCE [LARGE SCALE GENOMIC DNA]</scope>
    <source>
        <strain evidence="1">K31</strain>
    </source>
</reference>
<dbReference type="OrthoDB" id="7477053at2"/>
<dbReference type="STRING" id="366602.Caul_1947"/>
<dbReference type="AlphaFoldDB" id="B0T5R8"/>
<name>B0T5R8_CAUSK</name>
<sequence>MSGSLDQVTNMMEANLRLTRTLAEVTQASSETYMRLGAQAATRFAEQARHLARGEMTGLFADTSPLVAEFQRDRDAAAKKAAGALSDWQKAWAQTWTVSLDRKAATEAFQGLFKSWPAFTSAPGGEAKTEVRVAKAKAAD</sequence>
<evidence type="ECO:0000313" key="1">
    <source>
        <dbReference type="EMBL" id="ABZ71076.1"/>
    </source>
</evidence>
<organism evidence="1">
    <name type="scientific">Caulobacter sp. (strain K31)</name>
    <dbReference type="NCBI Taxonomy" id="366602"/>
    <lineage>
        <taxon>Bacteria</taxon>
        <taxon>Pseudomonadati</taxon>
        <taxon>Pseudomonadota</taxon>
        <taxon>Alphaproteobacteria</taxon>
        <taxon>Caulobacterales</taxon>
        <taxon>Caulobacteraceae</taxon>
        <taxon>Caulobacter</taxon>
    </lineage>
</organism>
<accession>B0T5R8</accession>
<evidence type="ECO:0008006" key="2">
    <source>
        <dbReference type="Google" id="ProtNLM"/>
    </source>
</evidence>
<gene>
    <name evidence="1" type="ordered locus">Caul_1947</name>
</gene>
<dbReference type="HOGENOM" id="CLU_1831524_0_0_5"/>
<proteinExistence type="predicted"/>
<dbReference type="EMBL" id="CP000927">
    <property type="protein sequence ID" value="ABZ71076.1"/>
    <property type="molecule type" value="Genomic_DNA"/>
</dbReference>
<dbReference type="KEGG" id="cak:Caul_1947"/>